<dbReference type="InterPro" id="IPR018060">
    <property type="entry name" value="HTH_AraC"/>
</dbReference>
<dbReference type="PANTHER" id="PTHR47893:SF1">
    <property type="entry name" value="REGULATORY PROTEIN PCHR"/>
    <property type="match status" value="1"/>
</dbReference>
<gene>
    <name evidence="4" type="ORF">F3J37_18830</name>
</gene>
<comment type="caution">
    <text evidence="4">The sequence shown here is derived from an EMBL/GenBank/DDBJ whole genome shotgun (WGS) entry which is preliminary data.</text>
</comment>
<evidence type="ECO:0000256" key="1">
    <source>
        <dbReference type="ARBA" id="ARBA00023015"/>
    </source>
</evidence>
<organism evidence="4 5">
    <name type="scientific">Candidatus Pantoea communis</name>
    <dbReference type="NCBI Taxonomy" id="2608354"/>
    <lineage>
        <taxon>Bacteria</taxon>
        <taxon>Pseudomonadati</taxon>
        <taxon>Pseudomonadota</taxon>
        <taxon>Gammaproteobacteria</taxon>
        <taxon>Enterobacterales</taxon>
        <taxon>Erwiniaceae</taxon>
        <taxon>Pantoea</taxon>
    </lineage>
</organism>
<dbReference type="SMART" id="SM00342">
    <property type="entry name" value="HTH_ARAC"/>
    <property type="match status" value="1"/>
</dbReference>
<dbReference type="Gene3D" id="1.10.10.60">
    <property type="entry name" value="Homeodomain-like"/>
    <property type="match status" value="1"/>
</dbReference>
<dbReference type="SUPFAM" id="SSF46689">
    <property type="entry name" value="Homeodomain-like"/>
    <property type="match status" value="2"/>
</dbReference>
<sequence>MIINITHLTVGSKMDSQKLSARKGKLSQGGDGGVQMLLRGDISLASGSVNPQRAIWQDEQLFVGLKIIIIESGELLCRFPQQAERHIKGPALCAVWSQDLAHASQCLLPGADLNYTAVNISTHSLSQHLCAESINTLTAGMQLDLSANPGMRIQATPKCLSGLRAQLFTNPLQGVARQLYMTGKALEIVAHTLDSLVSEDRTLQQSTLRLSACDIARLHDVKNLLAEHIDSPPSIRDLSAKVGLNTRKLTAGFRRLFNQSIFGYLQTLRLETAWRMLSTGEASVSSVAYQVGYSPAHFSVAFRKKYGFAPKDMRG</sequence>
<proteinExistence type="predicted"/>
<reference evidence="4 5" key="1">
    <citation type="journal article" date="2019" name="bioRxiv">
        <title>Bacteria contribute to plant secondary compound degradation in a generalist herbivore system.</title>
        <authorList>
            <person name="Francoeur C.B."/>
            <person name="Khadempour L."/>
            <person name="Moreira-Soto R.D."/>
            <person name="Gotting K."/>
            <person name="Book A.J."/>
            <person name="Pinto-Tomas A.A."/>
            <person name="Keefover-Ring K."/>
            <person name="Currie C.R."/>
        </authorList>
    </citation>
    <scope>NUCLEOTIDE SEQUENCE [LARGE SCALE GENOMIC DNA]</scope>
    <source>
        <strain evidence="4">Al-1710</strain>
    </source>
</reference>
<feature type="domain" description="HTH araC/xylS-type" evidence="3">
    <location>
        <begin position="219"/>
        <end position="315"/>
    </location>
</feature>
<keyword evidence="1" id="KW-0805">Transcription regulation</keyword>
<evidence type="ECO:0000256" key="2">
    <source>
        <dbReference type="ARBA" id="ARBA00023163"/>
    </source>
</evidence>
<dbReference type="PANTHER" id="PTHR47893">
    <property type="entry name" value="REGULATORY PROTEIN PCHR"/>
    <property type="match status" value="1"/>
</dbReference>
<evidence type="ECO:0000313" key="4">
    <source>
        <dbReference type="EMBL" id="NIG20736.1"/>
    </source>
</evidence>
<keyword evidence="5" id="KW-1185">Reference proteome</keyword>
<dbReference type="Proteomes" id="UP001515780">
    <property type="component" value="Unassembled WGS sequence"/>
</dbReference>
<dbReference type="Pfam" id="PF12833">
    <property type="entry name" value="HTH_18"/>
    <property type="match status" value="1"/>
</dbReference>
<name>A0ABX0RT05_9GAMM</name>
<dbReference type="PROSITE" id="PS01124">
    <property type="entry name" value="HTH_ARAC_FAMILY_2"/>
    <property type="match status" value="1"/>
</dbReference>
<evidence type="ECO:0000259" key="3">
    <source>
        <dbReference type="PROSITE" id="PS01124"/>
    </source>
</evidence>
<keyword evidence="2" id="KW-0804">Transcription</keyword>
<dbReference type="InterPro" id="IPR009057">
    <property type="entry name" value="Homeodomain-like_sf"/>
</dbReference>
<evidence type="ECO:0000313" key="5">
    <source>
        <dbReference type="Proteomes" id="UP001515780"/>
    </source>
</evidence>
<dbReference type="InterPro" id="IPR053142">
    <property type="entry name" value="PchR_regulatory_protein"/>
</dbReference>
<dbReference type="EMBL" id="VWXC01000015">
    <property type="protein sequence ID" value="NIG20736.1"/>
    <property type="molecule type" value="Genomic_DNA"/>
</dbReference>
<accession>A0ABX0RT05</accession>
<protein>
    <submittedName>
        <fullName evidence="4">Helix-turn-helix transcriptional regulator</fullName>
    </submittedName>
</protein>